<evidence type="ECO:0000313" key="3">
    <source>
        <dbReference type="Proteomes" id="UP000631421"/>
    </source>
</evidence>
<reference evidence="2 3" key="1">
    <citation type="journal article" date="2015" name="ISME J.">
        <title>Draft Genome Sequence of Streptomyces incarnatus NRRL8089, which Produces the Nucleoside Antibiotic Sinefungin.</title>
        <authorList>
            <person name="Oshima K."/>
            <person name="Hattori M."/>
            <person name="Shimizu H."/>
            <person name="Fukuda K."/>
            <person name="Nemoto M."/>
            <person name="Inagaki K."/>
            <person name="Tamura T."/>
        </authorList>
    </citation>
    <scope>NUCLEOTIDE SEQUENCE [LARGE SCALE GENOMIC DNA]</scope>
    <source>
        <strain evidence="2 3">FACHB-1277</strain>
    </source>
</reference>
<keyword evidence="3" id="KW-1185">Reference proteome</keyword>
<dbReference type="RefSeq" id="WP_190349028.1">
    <property type="nucleotide sequence ID" value="NZ_JACJPY010000001.1"/>
</dbReference>
<dbReference type="EMBL" id="JACJPY010000001">
    <property type="protein sequence ID" value="MBD2148601.1"/>
    <property type="molecule type" value="Genomic_DNA"/>
</dbReference>
<dbReference type="Proteomes" id="UP000631421">
    <property type="component" value="Unassembled WGS sequence"/>
</dbReference>
<evidence type="ECO:0000313" key="2">
    <source>
        <dbReference type="EMBL" id="MBD2148601.1"/>
    </source>
</evidence>
<protein>
    <submittedName>
        <fullName evidence="2">Uncharacterized protein</fullName>
    </submittedName>
</protein>
<comment type="caution">
    <text evidence="2">The sequence shown here is derived from an EMBL/GenBank/DDBJ whole genome shotgun (WGS) entry which is preliminary data.</text>
</comment>
<feature type="compositionally biased region" description="Basic and acidic residues" evidence="1">
    <location>
        <begin position="108"/>
        <end position="119"/>
    </location>
</feature>
<dbReference type="AlphaFoldDB" id="A0A926UNM0"/>
<feature type="region of interest" description="Disordered" evidence="1">
    <location>
        <begin position="108"/>
        <end position="128"/>
    </location>
</feature>
<sequence length="128" mass="14139">MTKLTLDLQTSAEVLGTTPDHFLAWLQSEQPSGIITLDTQPQVSIFTLARILDTTAQELLNLLSISKDKDLLEPQVNSSTQETDTEVPIWESFTTFAQSIPPEVLDRLPTDGAANHDHYLYGSPKQSA</sequence>
<organism evidence="2 3">
    <name type="scientific">Pseudanabaena cinerea FACHB-1277</name>
    <dbReference type="NCBI Taxonomy" id="2949581"/>
    <lineage>
        <taxon>Bacteria</taxon>
        <taxon>Bacillati</taxon>
        <taxon>Cyanobacteriota</taxon>
        <taxon>Cyanophyceae</taxon>
        <taxon>Pseudanabaenales</taxon>
        <taxon>Pseudanabaenaceae</taxon>
        <taxon>Pseudanabaena</taxon>
        <taxon>Pseudanabaena cinerea</taxon>
    </lineage>
</organism>
<evidence type="ECO:0000256" key="1">
    <source>
        <dbReference type="SAM" id="MobiDB-lite"/>
    </source>
</evidence>
<name>A0A926UNM0_9CYAN</name>
<gene>
    <name evidence="2" type="ORF">H6F44_00430</name>
</gene>
<proteinExistence type="predicted"/>
<accession>A0A926UNM0</accession>